<evidence type="ECO:0000313" key="1">
    <source>
        <dbReference type="EMBL" id="AYP67548.1"/>
    </source>
</evidence>
<reference evidence="1" key="1">
    <citation type="submission" date="2018-10" db="EMBL/GenBank/DDBJ databases">
        <title>Extensive Diversity of RNA Viruses in Australian Ticks.</title>
        <authorList>
            <person name="Harvey E."/>
            <person name="Rose K."/>
            <person name="Eden J.-S."/>
            <person name="Lo N."/>
            <person name="Abeyasuriya T."/>
            <person name="Shi M."/>
            <person name="Doggett S.L."/>
            <person name="Holmes E.C."/>
        </authorList>
    </citation>
    <scope>NUCLEOTIDE SEQUENCE</scope>
</reference>
<dbReference type="EMBL" id="MK026575">
    <property type="protein sequence ID" value="AYP67548.1"/>
    <property type="molecule type" value="Genomic_RNA"/>
</dbReference>
<accession>A0A3G3BTP7</accession>
<sequence length="1040" mass="114679">MGNTVNVHRPVRIEIYGNNNSLDSKTAEKYDQTTAIEGALSIPTGVNPALATFSDSSSMRQFVFSSDFENSDFLDIYDRVYCMGERIKGVVGGTVDMFEKVKKAANLATVQPSRGLRHGDRITDELADRLDAALPSVHRMMGTTFGVTGRLGAGDGHERCEWTKVHRGRDHAADGVDLTPVELWNSPDVVLHDSELTGLFSLFECFDRMTLDEVQYIHGVSFDRTTDFGRREEFLMTAGLGFSLLMSPDCTDEAIFDLTLSTYSRVGVLYRGLYNSDFVPNEFSLAPALPFMALGDRRKKEWMRIRVLWMRRRISMTELMFYLYGVGVGDYHAAQLTKWRYGINKVCLVMSRRFGEEIVDCELFTSVTSRFYFLCRASYVFLRYALEFLADMEFPIESLKSLDESVHSTISDGRLLIETRIVAHRYMMLYDEYDQRHETEEDHHDGLDFLKKKARKLKDVVAGELRAPLEKMASGAEKLLSGWVSHKVESVKRAVSNAMAATVLETEKNVEASADVYGSLVTSRKTIALPSTAHLKKISEAVPVGAEGKVLDEVQRLGGEVGVAAIIDGRQTGGEIASGVAVQEMVNRTETVLGQIGDVRDVMLCATQVVKSIDFEKMLLPPNAFHQGSFPIPTRAYEVSLVDGCVKIPMKSPSTNLCSSATFSCAGLVTGTLCKNSLKAVLGTRDFIMTKNSSVNVTIITGTFFSYSADPVHVGTSVEPDHDMVVNLRVTLAYSTSSPDSSKKLYCGVLVKSPDTTIGTSNNNLIFVPAVSEGGDESCCGSGVYVGRLSLNLGAVVRGGLTTVSDCPWSGTFAVVGAAEDSIGFASNSYTNIKAIQIGVEFGSCILTPRTQDVYYVFNRVRVFDKNIFQFIGRVDAISNATEAPQDVVLAWTELIAPLIPFLPLLVNELLKEESLPIVKARYKIVLDGLCRRINEFCIDNTSTASTSEAHKAIIANANDPISFLARAIISLPFWVRYHPANPLRVYTLDAREALAVSIFSTILSCLPLCSLNSIQARLRDLSADQLKKISDFEHRLLAC</sequence>
<protein>
    <submittedName>
        <fullName evidence="1">VP4</fullName>
    </submittedName>
</protein>
<proteinExistence type="predicted"/>
<name>A0A3G3BTP7_9VIRU</name>
<organism evidence="1">
    <name type="scientific">Shelly headland virus</name>
    <dbReference type="NCBI Taxonomy" id="2485879"/>
    <lineage>
        <taxon>Viruses</taxon>
        <taxon>Riboviria</taxon>
    </lineage>
</organism>